<dbReference type="Gene3D" id="1.20.120.340">
    <property type="entry name" value="Flagellar protein FliS"/>
    <property type="match status" value="1"/>
</dbReference>
<feature type="compositionally biased region" description="Basic and acidic residues" evidence="4">
    <location>
        <begin position="302"/>
        <end position="313"/>
    </location>
</feature>
<feature type="region of interest" description="Disordered" evidence="4">
    <location>
        <begin position="290"/>
        <end position="421"/>
    </location>
</feature>
<dbReference type="PANTHER" id="PTHR14024">
    <property type="entry name" value="PERILIPIN"/>
    <property type="match status" value="1"/>
</dbReference>
<evidence type="ECO:0000256" key="2">
    <source>
        <dbReference type="ARBA" id="ARBA00006311"/>
    </source>
</evidence>
<reference evidence="5" key="1">
    <citation type="journal article" date="2023" name="DNA Res.">
        <title>Chromosome-level genome assembly of Phrynocephalus forsythii using third-generation DNA sequencing and Hi-C analysis.</title>
        <authorList>
            <person name="Qi Y."/>
            <person name="Zhao W."/>
            <person name="Zhao Y."/>
            <person name="Niu C."/>
            <person name="Cao S."/>
            <person name="Zhang Y."/>
        </authorList>
    </citation>
    <scope>NUCLEOTIDE SEQUENCE</scope>
    <source>
        <tissue evidence="5">Muscle</tissue>
    </source>
</reference>
<feature type="compositionally biased region" description="Polar residues" evidence="4">
    <location>
        <begin position="356"/>
        <end position="366"/>
    </location>
</feature>
<feature type="compositionally biased region" description="Acidic residues" evidence="4">
    <location>
        <begin position="25"/>
        <end position="40"/>
    </location>
</feature>
<dbReference type="PANTHER" id="PTHR14024:SF11">
    <property type="entry name" value="PERILIPIN-3"/>
    <property type="match status" value="1"/>
</dbReference>
<dbReference type="GO" id="GO:0010890">
    <property type="term" value="P:positive regulation of triglyceride storage"/>
    <property type="evidence" value="ECO:0007669"/>
    <property type="project" value="TreeGrafter"/>
</dbReference>
<evidence type="ECO:0000256" key="3">
    <source>
        <dbReference type="ARBA" id="ARBA00022677"/>
    </source>
</evidence>
<dbReference type="GO" id="GO:0005829">
    <property type="term" value="C:cytosol"/>
    <property type="evidence" value="ECO:0007669"/>
    <property type="project" value="TreeGrafter"/>
</dbReference>
<dbReference type="GO" id="GO:0019915">
    <property type="term" value="P:lipid storage"/>
    <property type="evidence" value="ECO:0007669"/>
    <property type="project" value="TreeGrafter"/>
</dbReference>
<dbReference type="EMBL" id="JAPFRF010000018">
    <property type="protein sequence ID" value="KAJ7308343.1"/>
    <property type="molecule type" value="Genomic_DNA"/>
</dbReference>
<evidence type="ECO:0000256" key="1">
    <source>
        <dbReference type="ARBA" id="ARBA00004502"/>
    </source>
</evidence>
<dbReference type="GO" id="GO:0005811">
    <property type="term" value="C:lipid droplet"/>
    <property type="evidence" value="ECO:0007669"/>
    <property type="project" value="UniProtKB-SubCell"/>
</dbReference>
<dbReference type="AlphaFoldDB" id="A0A9Q0XE87"/>
<comment type="caution">
    <text evidence="5">The sequence shown here is derived from an EMBL/GenBank/DDBJ whole genome shotgun (WGS) entry which is preliminary data.</text>
</comment>
<name>A0A9Q0XE87_9SAUR</name>
<keyword evidence="6" id="KW-1185">Reference proteome</keyword>
<dbReference type="Pfam" id="PF03036">
    <property type="entry name" value="Perilipin"/>
    <property type="match status" value="2"/>
</dbReference>
<accession>A0A9Q0XE87</accession>
<organism evidence="5 6">
    <name type="scientific">Phrynocephalus forsythii</name>
    <dbReference type="NCBI Taxonomy" id="171643"/>
    <lineage>
        <taxon>Eukaryota</taxon>
        <taxon>Metazoa</taxon>
        <taxon>Chordata</taxon>
        <taxon>Craniata</taxon>
        <taxon>Vertebrata</taxon>
        <taxon>Euteleostomi</taxon>
        <taxon>Lepidosauria</taxon>
        <taxon>Squamata</taxon>
        <taxon>Bifurcata</taxon>
        <taxon>Unidentata</taxon>
        <taxon>Episquamata</taxon>
        <taxon>Toxicofera</taxon>
        <taxon>Iguania</taxon>
        <taxon>Acrodonta</taxon>
        <taxon>Agamidae</taxon>
        <taxon>Agaminae</taxon>
        <taxon>Phrynocephalus</taxon>
    </lineage>
</organism>
<proteinExistence type="inferred from homology"/>
<sequence>MSDDDDESAQLGQREADSLSGDYLSTEDLESAVLDSSEDQLDMRALLPITSSNSREDEDMDWETPKILSPDNSGAIPQISTQQIVLERDQVMAGEKASLPTSLEVMYPTSLMEDTDFTIEKVLGETTANILMEAEVAASKFANEFKELEATFDSDMDEPHSILTCRICQLFVRTVDRLLDQPDELRDDYLPLTEEEIANLKKAAAEIDDPVADHQVQACLDRINNLASKLRQRAYMKALSKLRLARRNTQESLCQLHQTMNLIGQVQHEEHPQSHQSYRKLSAITVEWTQRRPRPSLPPPFEELKEATSRDEGVGSPVAESTRLSAGSPVAESTQLSVGPPVAESTRVDDIGPPLAQSSGVEQTVEFSRADETEPPSLEISRAELTAGPEAIPEKALPPPAERSHADKTRTQPPPEISCTDDVSLPALEISRPEEDVKPATGVPEHIHRDTANITMEAKALEMSRSLAHNLRGTYENLLAHLKDLPEDLRQKLCQTCRDMAALGSDFDSAHRFGDLPHGLLNKSFEVMAEAQGSLDELMEYALQSPKALLWLKDHLSNLEEPEPEHVLREDVPLPAEVEEEGVSLPGKIEEDRDLIRLQAAYDPKGCEEDERPSEEEPRSRRQAIVHQRTSLRSNELMTLKVAKRRSLGRRRCRKASRADNRHGISWRCFKVTSRKLETRRKRAAARWRKSNWPRKKRWPRGTFWKSRKFRTPRVVRTKRPLPGRQRWFHLQVSGS</sequence>
<gene>
    <name evidence="5" type="ORF">JRQ81_008880</name>
</gene>
<keyword evidence="3" id="KW-0551">Lipid droplet</keyword>
<feature type="region of interest" description="Disordered" evidence="4">
    <location>
        <begin position="1"/>
        <end position="42"/>
    </location>
</feature>
<evidence type="ECO:0000313" key="6">
    <source>
        <dbReference type="Proteomes" id="UP001142489"/>
    </source>
</evidence>
<dbReference type="Proteomes" id="UP001142489">
    <property type="component" value="Unassembled WGS sequence"/>
</dbReference>
<evidence type="ECO:0000256" key="4">
    <source>
        <dbReference type="SAM" id="MobiDB-lite"/>
    </source>
</evidence>
<comment type="subcellular location">
    <subcellularLocation>
        <location evidence="1">Lipid droplet</location>
    </subcellularLocation>
</comment>
<evidence type="ECO:0000313" key="5">
    <source>
        <dbReference type="EMBL" id="KAJ7308343.1"/>
    </source>
</evidence>
<comment type="similarity">
    <text evidence="2">Belongs to the perilipin family.</text>
</comment>
<protein>
    <submittedName>
        <fullName evidence="5">Uncharacterized protein</fullName>
    </submittedName>
</protein>
<feature type="region of interest" description="Disordered" evidence="4">
    <location>
        <begin position="602"/>
        <end position="627"/>
    </location>
</feature>
<dbReference type="SUPFAM" id="SSF109775">
    <property type="entry name" value="Mannose-6-phosphate receptor binding protein 1 (Tip47), C-terminal domain"/>
    <property type="match status" value="2"/>
</dbReference>
<dbReference type="InterPro" id="IPR004279">
    <property type="entry name" value="Perilipin"/>
</dbReference>
<dbReference type="OrthoDB" id="9046286at2759"/>